<dbReference type="NCBIfam" id="TIGR03167">
    <property type="entry name" value="tRNA_sel_U_synt"/>
    <property type="match status" value="1"/>
</dbReference>
<keyword evidence="2" id="KW-0808">Transferase</keyword>
<dbReference type="Gene3D" id="3.40.250.10">
    <property type="entry name" value="Rhodanese-like domain"/>
    <property type="match status" value="1"/>
</dbReference>
<dbReference type="Pfam" id="PF26341">
    <property type="entry name" value="AAA_SelU"/>
    <property type="match status" value="1"/>
</dbReference>
<dbReference type="KEGG" id="pspi:PS2015_3021"/>
<evidence type="ECO:0000256" key="2">
    <source>
        <dbReference type="HAMAP-Rule" id="MF_01622"/>
    </source>
</evidence>
<dbReference type="GO" id="GO:0043828">
    <property type="term" value="F:tRNA 2-selenouridine synthase activity"/>
    <property type="evidence" value="ECO:0007669"/>
    <property type="project" value="UniProtKB-EC"/>
</dbReference>
<name>A0A0S2KHQ8_9GAMM</name>
<protein>
    <recommendedName>
        <fullName evidence="2">tRNA 2-selenouridine synthase</fullName>
        <ecNumber evidence="2">2.9.1.3</ecNumber>
    </recommendedName>
</protein>
<evidence type="ECO:0000259" key="3">
    <source>
        <dbReference type="PROSITE" id="PS50206"/>
    </source>
</evidence>
<dbReference type="GO" id="GO:0002098">
    <property type="term" value="P:tRNA wobble uridine modification"/>
    <property type="evidence" value="ECO:0007669"/>
    <property type="project" value="UniProtKB-UniRule"/>
</dbReference>
<dbReference type="NCBIfam" id="NF008751">
    <property type="entry name" value="PRK11784.1-3"/>
    <property type="match status" value="1"/>
</dbReference>
<comment type="catalytic activity">
    <reaction evidence="2">
        <text>5-methylaminomethyl-S-(2E)-geranyl-thiouridine(34) in tRNA + selenophosphate + H(+) = 5-methylaminomethyl-2-(Se-phospho)selenouridine(34) in tRNA + (2E)-thiogeraniol</text>
        <dbReference type="Rhea" id="RHEA:60172"/>
        <dbReference type="Rhea" id="RHEA-COMP:14654"/>
        <dbReference type="Rhea" id="RHEA-COMP:15523"/>
        <dbReference type="ChEBI" id="CHEBI:15378"/>
        <dbReference type="ChEBI" id="CHEBI:16144"/>
        <dbReference type="ChEBI" id="CHEBI:140632"/>
        <dbReference type="ChEBI" id="CHEBI:143702"/>
        <dbReference type="ChEBI" id="CHEBI:143703"/>
    </reaction>
</comment>
<dbReference type="InterPro" id="IPR017582">
    <property type="entry name" value="SelU"/>
</dbReference>
<dbReference type="PANTHER" id="PTHR30401">
    <property type="entry name" value="TRNA 2-SELENOURIDINE SYNTHASE"/>
    <property type="match status" value="1"/>
</dbReference>
<dbReference type="InterPro" id="IPR036873">
    <property type="entry name" value="Rhodanese-like_dom_sf"/>
</dbReference>
<dbReference type="SMART" id="SM00450">
    <property type="entry name" value="RHOD"/>
    <property type="match status" value="1"/>
</dbReference>
<dbReference type="CDD" id="cd01520">
    <property type="entry name" value="RHOD_YbbB"/>
    <property type="match status" value="1"/>
</dbReference>
<organism evidence="4 5">
    <name type="scientific">Pseudohongiella spirulinae</name>
    <dbReference type="NCBI Taxonomy" id="1249552"/>
    <lineage>
        <taxon>Bacteria</taxon>
        <taxon>Pseudomonadati</taxon>
        <taxon>Pseudomonadota</taxon>
        <taxon>Gammaproteobacteria</taxon>
        <taxon>Pseudomonadales</taxon>
        <taxon>Pseudohongiellaceae</taxon>
        <taxon>Pseudohongiella</taxon>
    </lineage>
</organism>
<dbReference type="EMBL" id="CP013189">
    <property type="protein sequence ID" value="ALO47646.1"/>
    <property type="molecule type" value="Genomic_DNA"/>
</dbReference>
<comment type="catalytic activity">
    <reaction evidence="2">
        <text>5-methylaminomethyl-2-thiouridine(34) in tRNA + selenophosphate + (2E)-geranyl diphosphate + H2O + H(+) = 5-methylaminomethyl-2-selenouridine(34) in tRNA + (2E)-thiogeraniol + phosphate + diphosphate</text>
        <dbReference type="Rhea" id="RHEA:42716"/>
        <dbReference type="Rhea" id="RHEA-COMP:10195"/>
        <dbReference type="Rhea" id="RHEA-COMP:10196"/>
        <dbReference type="ChEBI" id="CHEBI:15377"/>
        <dbReference type="ChEBI" id="CHEBI:15378"/>
        <dbReference type="ChEBI" id="CHEBI:16144"/>
        <dbReference type="ChEBI" id="CHEBI:33019"/>
        <dbReference type="ChEBI" id="CHEBI:43474"/>
        <dbReference type="ChEBI" id="CHEBI:58057"/>
        <dbReference type="ChEBI" id="CHEBI:74455"/>
        <dbReference type="ChEBI" id="CHEBI:82743"/>
        <dbReference type="ChEBI" id="CHEBI:143703"/>
        <dbReference type="EC" id="2.9.1.3"/>
    </reaction>
</comment>
<dbReference type="InterPro" id="IPR001763">
    <property type="entry name" value="Rhodanese-like_dom"/>
</dbReference>
<keyword evidence="5" id="KW-1185">Reference proteome</keyword>
<keyword evidence="1 2" id="KW-0711">Selenium</keyword>
<dbReference type="GO" id="GO:0016765">
    <property type="term" value="F:transferase activity, transferring alkyl or aryl (other than methyl) groups"/>
    <property type="evidence" value="ECO:0007669"/>
    <property type="project" value="UniProtKB-UniRule"/>
</dbReference>
<evidence type="ECO:0000256" key="1">
    <source>
        <dbReference type="ARBA" id="ARBA00023266"/>
    </source>
</evidence>
<dbReference type="STRING" id="1249552.PS2015_3021"/>
<dbReference type="HAMAP" id="MF_01622">
    <property type="entry name" value="tRNA_sel_U_synth"/>
    <property type="match status" value="1"/>
</dbReference>
<dbReference type="PROSITE" id="PS50206">
    <property type="entry name" value="RHODANESE_3"/>
    <property type="match status" value="1"/>
</dbReference>
<dbReference type="Proteomes" id="UP000065641">
    <property type="component" value="Chromosome"/>
</dbReference>
<dbReference type="RefSeq" id="WP_058023020.1">
    <property type="nucleotide sequence ID" value="NZ_CP013189.1"/>
</dbReference>
<dbReference type="InterPro" id="IPR058840">
    <property type="entry name" value="AAA_SelU"/>
</dbReference>
<sequence length="379" mass="43311">MSDSDKNRPDTDNYLQLFLNEKPLIDTRAPVEFGRGAFPSAVNLPLMTDDERTAVGTCYKEQGQQAAIDLGHQLVYGDTKAQRVAAWSEFARQHPQGYLYCFRGGLRSQICQQWLREAGVDYPRVIGGYKAMRQFLLTELNKLCQQAPFIILAGHTGAAKTELLTHVAQAVDLEGHANHRGSAFGKRPDGQPSQIDFENAVIIDMIRKHHSLPDKSIVLEDESRLIGRCSLPPELRAAMAKAPVILLESSLEERVEHSWENYIVRKSDEWRAHLHITDAKSGTELNTTDQAFACFVDDLQDSLWRIRKRLGGERYAQIRAMMDEAIDAHRRGDPGQHRGWIRSLLQDYYDPMYHWQWQQHDARVMFRGNRQAVLDFLSQ</sequence>
<dbReference type="AlphaFoldDB" id="A0A0S2KHQ8"/>
<accession>A0A0S2KHQ8</accession>
<comment type="similarity">
    <text evidence="2">Belongs to the SelU family.</text>
</comment>
<evidence type="ECO:0000313" key="4">
    <source>
        <dbReference type="EMBL" id="ALO47646.1"/>
    </source>
</evidence>
<proteinExistence type="inferred from homology"/>
<evidence type="ECO:0000313" key="5">
    <source>
        <dbReference type="Proteomes" id="UP000065641"/>
    </source>
</evidence>
<gene>
    <name evidence="2" type="primary">selU</name>
    <name evidence="4" type="ORF">PS2015_3021</name>
</gene>
<feature type="domain" description="Rhodanese" evidence="3">
    <location>
        <begin position="18"/>
        <end position="141"/>
    </location>
</feature>
<dbReference type="EC" id="2.9.1.3" evidence="2"/>
<reference evidence="4 5" key="1">
    <citation type="submission" date="2015-11" db="EMBL/GenBank/DDBJ databases">
        <authorList>
            <person name="Zhang Y."/>
            <person name="Guo Z."/>
        </authorList>
    </citation>
    <scope>NUCLEOTIDE SEQUENCE [LARGE SCALE GENOMIC DNA]</scope>
    <source>
        <strain evidence="4 5">KCTC 32221</strain>
    </source>
</reference>
<comment type="function">
    <text evidence="2">Involved in the post-transcriptional modification of the uridine at the wobble position (U34) of tRNA(Lys), tRNA(Glu) and tRNA(Gln). Catalyzes the conversion of 2-thiouridine (S2U-RNA) to 2-selenouridine (Se2U-RNA). Acts in a two-step process involving geranylation of 2-thiouridine (S2U) to S-geranyl-2-thiouridine (geS2U) and subsequent selenation of the latter derivative to 2-selenouridine (Se2U) in the tRNA chain.</text>
</comment>
<dbReference type="SUPFAM" id="SSF52821">
    <property type="entry name" value="Rhodanese/Cell cycle control phosphatase"/>
    <property type="match status" value="1"/>
</dbReference>
<feature type="active site" description="S-selanylcysteine intermediate" evidence="2">
    <location>
        <position position="101"/>
    </location>
</feature>
<comment type="catalytic activity">
    <reaction evidence="2">
        <text>5-methylaminomethyl-2-thiouridine(34) in tRNA + (2E)-geranyl diphosphate = 5-methylaminomethyl-S-(2E)-geranyl-thiouridine(34) in tRNA + diphosphate</text>
        <dbReference type="Rhea" id="RHEA:14085"/>
        <dbReference type="Rhea" id="RHEA-COMP:10195"/>
        <dbReference type="Rhea" id="RHEA-COMP:14654"/>
        <dbReference type="ChEBI" id="CHEBI:33019"/>
        <dbReference type="ChEBI" id="CHEBI:58057"/>
        <dbReference type="ChEBI" id="CHEBI:74455"/>
        <dbReference type="ChEBI" id="CHEBI:140632"/>
    </reaction>
</comment>
<comment type="catalytic activity">
    <reaction evidence="2">
        <text>5-methylaminomethyl-2-(Se-phospho)selenouridine(34) in tRNA + H2O = 5-methylaminomethyl-2-selenouridine(34) in tRNA + phosphate</text>
        <dbReference type="Rhea" id="RHEA:60176"/>
        <dbReference type="Rhea" id="RHEA-COMP:10196"/>
        <dbReference type="Rhea" id="RHEA-COMP:15523"/>
        <dbReference type="ChEBI" id="CHEBI:15377"/>
        <dbReference type="ChEBI" id="CHEBI:43474"/>
        <dbReference type="ChEBI" id="CHEBI:82743"/>
        <dbReference type="ChEBI" id="CHEBI:143702"/>
    </reaction>
</comment>
<dbReference type="PATRIC" id="fig|1249552.3.peg.3052"/>
<comment type="subunit">
    <text evidence="2">Monomer.</text>
</comment>
<dbReference type="PANTHER" id="PTHR30401:SF0">
    <property type="entry name" value="TRNA 2-SELENOURIDINE SYNTHASE"/>
    <property type="match status" value="1"/>
</dbReference>